<dbReference type="InterPro" id="IPR044878">
    <property type="entry name" value="UbiA_sf"/>
</dbReference>
<feature type="transmembrane region" description="Helical" evidence="5">
    <location>
        <begin position="128"/>
        <end position="149"/>
    </location>
</feature>
<dbReference type="InterPro" id="IPR039653">
    <property type="entry name" value="Prenyltransferase"/>
</dbReference>
<feature type="transmembrane region" description="Helical" evidence="5">
    <location>
        <begin position="155"/>
        <end position="172"/>
    </location>
</feature>
<evidence type="ECO:0000256" key="5">
    <source>
        <dbReference type="SAM" id="Phobius"/>
    </source>
</evidence>
<reference evidence="6 7" key="1">
    <citation type="journal article" date="2015" name="Microbiome">
        <title>Genomic resolution of linkages in carbon, nitrogen, and sulfur cycling among widespread estuary sediment bacteria.</title>
        <authorList>
            <person name="Baker B.J."/>
            <person name="Lazar C.S."/>
            <person name="Teske A.P."/>
            <person name="Dick G.J."/>
        </authorList>
    </citation>
    <scope>NUCLEOTIDE SEQUENCE [LARGE SCALE GENOMIC DNA]</scope>
    <source>
        <strain evidence="6">DG_56</strain>
    </source>
</reference>
<keyword evidence="4 5" id="KW-0472">Membrane</keyword>
<evidence type="ECO:0000256" key="2">
    <source>
        <dbReference type="ARBA" id="ARBA00022692"/>
    </source>
</evidence>
<comment type="caution">
    <text evidence="6">The sequence shown here is derived from an EMBL/GenBank/DDBJ whole genome shotgun (WGS) entry which is preliminary data.</text>
</comment>
<proteinExistence type="predicted"/>
<feature type="transmembrane region" description="Helical" evidence="5">
    <location>
        <begin position="35"/>
        <end position="55"/>
    </location>
</feature>
<evidence type="ECO:0000313" key="6">
    <source>
        <dbReference type="EMBL" id="KPJ63593.1"/>
    </source>
</evidence>
<keyword evidence="2 5" id="KW-0812">Transmembrane</keyword>
<accession>A0A0S7XNG0</accession>
<feature type="transmembrane region" description="Helical" evidence="5">
    <location>
        <begin position="233"/>
        <end position="250"/>
    </location>
</feature>
<evidence type="ECO:0000313" key="7">
    <source>
        <dbReference type="Proteomes" id="UP000052020"/>
    </source>
</evidence>
<feature type="transmembrane region" description="Helical" evidence="5">
    <location>
        <begin position="199"/>
        <end position="221"/>
    </location>
</feature>
<feature type="transmembrane region" description="Helical" evidence="5">
    <location>
        <begin position="101"/>
        <end position="121"/>
    </location>
</feature>
<dbReference type="Proteomes" id="UP000052020">
    <property type="component" value="Unassembled WGS sequence"/>
</dbReference>
<gene>
    <name evidence="6" type="ORF">AMK68_03605</name>
</gene>
<comment type="subcellular location">
    <subcellularLocation>
        <location evidence="1">Membrane</location>
        <topology evidence="1">Multi-pass membrane protein</topology>
    </subcellularLocation>
</comment>
<feature type="transmembrane region" description="Helical" evidence="5">
    <location>
        <begin position="271"/>
        <end position="289"/>
    </location>
</feature>
<dbReference type="Pfam" id="PF01040">
    <property type="entry name" value="UbiA"/>
    <property type="match status" value="1"/>
</dbReference>
<dbReference type="Gene3D" id="1.10.357.140">
    <property type="entry name" value="UbiA prenyltransferase"/>
    <property type="match status" value="1"/>
</dbReference>
<dbReference type="NCBIfam" id="NF008978">
    <property type="entry name" value="PRK12324.1-4"/>
    <property type="match status" value="1"/>
</dbReference>
<dbReference type="AlphaFoldDB" id="A0A0S7XNG0"/>
<dbReference type="PANTHER" id="PTHR11048:SF5">
    <property type="entry name" value="DECAPRENYL-PHOSPHATE PHOSPHORIBOSYLTRANSFERASE"/>
    <property type="match status" value="1"/>
</dbReference>
<evidence type="ECO:0008006" key="8">
    <source>
        <dbReference type="Google" id="ProtNLM"/>
    </source>
</evidence>
<organism evidence="6 7">
    <name type="scientific">candidate division KD3-62 bacterium DG_56</name>
    <dbReference type="NCBI Taxonomy" id="1704032"/>
    <lineage>
        <taxon>Bacteria</taxon>
        <taxon>candidate division KD3-62</taxon>
    </lineage>
</organism>
<dbReference type="CDD" id="cd13963">
    <property type="entry name" value="PT_UbiA_2"/>
    <property type="match status" value="1"/>
</dbReference>
<protein>
    <recommendedName>
        <fullName evidence="8">Phosphoribose diphosphate--decaprenyl-phosphate phosphoribosyltransferase</fullName>
    </recommendedName>
</protein>
<evidence type="ECO:0000256" key="4">
    <source>
        <dbReference type="ARBA" id="ARBA00023136"/>
    </source>
</evidence>
<evidence type="ECO:0000256" key="3">
    <source>
        <dbReference type="ARBA" id="ARBA00022989"/>
    </source>
</evidence>
<feature type="transmembrane region" description="Helical" evidence="5">
    <location>
        <begin position="76"/>
        <end position="95"/>
    </location>
</feature>
<dbReference type="NCBIfam" id="NF008977">
    <property type="entry name" value="PRK12324.1-2"/>
    <property type="match status" value="1"/>
</dbReference>
<keyword evidence="3 5" id="KW-1133">Transmembrane helix</keyword>
<dbReference type="GO" id="GO:0009247">
    <property type="term" value="P:glycolipid biosynthetic process"/>
    <property type="evidence" value="ECO:0007669"/>
    <property type="project" value="TreeGrafter"/>
</dbReference>
<dbReference type="InterPro" id="IPR000537">
    <property type="entry name" value="UbiA_prenyltransferase"/>
</dbReference>
<evidence type="ECO:0000256" key="1">
    <source>
        <dbReference type="ARBA" id="ARBA00004141"/>
    </source>
</evidence>
<sequence>MAATWEALRPRQWTKNLIVFAGLLFAQQAGNVEAVAIAVLAFLIFCALSSAGYLFNDILDAPADRTHPVKQRRPIASGRLAAGNAAAVALVFASVGMALSLWINLRFGLIACSYVVLAALYSLGLKRIVILDVIILAVGFVLRAAGGAAAIDVPMSPWLLICTLMLALFLGLSKRRHELVLLEENAAAHRASLSEYSPYLLDQMINVVTASTVIAYALYTLSTETGGSANSHLLVYTVPAVLFGVFRYLYLVHQRGEGSDPDRILVRDIPLIIDILVWLAIVVVVVYVLPVRGLSLPY</sequence>
<name>A0A0S7XNG0_9BACT</name>
<dbReference type="GO" id="GO:0005886">
    <property type="term" value="C:plasma membrane"/>
    <property type="evidence" value="ECO:0007669"/>
    <property type="project" value="TreeGrafter"/>
</dbReference>
<feature type="transmembrane region" description="Helical" evidence="5">
    <location>
        <begin position="12"/>
        <end position="29"/>
    </location>
</feature>
<dbReference type="EMBL" id="LIZY01000076">
    <property type="protein sequence ID" value="KPJ63593.1"/>
    <property type="molecule type" value="Genomic_DNA"/>
</dbReference>
<dbReference type="PANTHER" id="PTHR11048">
    <property type="entry name" value="PRENYLTRANSFERASES"/>
    <property type="match status" value="1"/>
</dbReference>
<dbReference type="GO" id="GO:0016765">
    <property type="term" value="F:transferase activity, transferring alkyl or aryl (other than methyl) groups"/>
    <property type="evidence" value="ECO:0007669"/>
    <property type="project" value="InterPro"/>
</dbReference>